<feature type="region of interest" description="Disordered" evidence="1">
    <location>
        <begin position="78"/>
        <end position="114"/>
    </location>
</feature>
<reference evidence="3" key="3">
    <citation type="submission" date="2015-06" db="UniProtKB">
        <authorList>
            <consortium name="EnsemblProtists"/>
        </authorList>
    </citation>
    <scope>IDENTIFICATION</scope>
</reference>
<gene>
    <name evidence="2" type="ORF">GUITHDRAFT_114498</name>
</gene>
<dbReference type="Proteomes" id="UP000011087">
    <property type="component" value="Unassembled WGS sequence"/>
</dbReference>
<name>L1ISS3_GUITC</name>
<organism evidence="2">
    <name type="scientific">Guillardia theta (strain CCMP2712)</name>
    <name type="common">Cryptophyte</name>
    <dbReference type="NCBI Taxonomy" id="905079"/>
    <lineage>
        <taxon>Eukaryota</taxon>
        <taxon>Cryptophyceae</taxon>
        <taxon>Pyrenomonadales</taxon>
        <taxon>Geminigeraceae</taxon>
        <taxon>Guillardia</taxon>
    </lineage>
</organism>
<dbReference type="RefSeq" id="XP_005826276.1">
    <property type="nucleotide sequence ID" value="XM_005826219.1"/>
</dbReference>
<dbReference type="EMBL" id="JH993040">
    <property type="protein sequence ID" value="EKX39296.1"/>
    <property type="molecule type" value="Genomic_DNA"/>
</dbReference>
<sequence length="114" mass="12492">MLDEGVMGFTASDRNLIGLTSCSSKALYNQLWITPNAVSRNLMELPPLLQRRDAQAVPRSWKTMGWLKTYDIDSRSDYSPSGNAVTGSHTGPAPSGRNPLLRRIVPNLPVQGPL</sequence>
<evidence type="ECO:0000313" key="3">
    <source>
        <dbReference type="EnsemblProtists" id="EKX39296"/>
    </source>
</evidence>
<accession>L1ISS3</accession>
<protein>
    <submittedName>
        <fullName evidence="2 3">Uncharacterized protein</fullName>
    </submittedName>
</protein>
<evidence type="ECO:0000313" key="4">
    <source>
        <dbReference type="Proteomes" id="UP000011087"/>
    </source>
</evidence>
<dbReference type="GeneID" id="17296071"/>
<dbReference type="EnsemblProtists" id="EKX39296">
    <property type="protein sequence ID" value="EKX39296"/>
    <property type="gene ID" value="GUITHDRAFT_114498"/>
</dbReference>
<keyword evidence="4" id="KW-1185">Reference proteome</keyword>
<evidence type="ECO:0000313" key="2">
    <source>
        <dbReference type="EMBL" id="EKX39296.1"/>
    </source>
</evidence>
<reference evidence="4" key="2">
    <citation type="submission" date="2012-11" db="EMBL/GenBank/DDBJ databases">
        <authorList>
            <person name="Kuo A."/>
            <person name="Curtis B.A."/>
            <person name="Tanifuji G."/>
            <person name="Burki F."/>
            <person name="Gruber A."/>
            <person name="Irimia M."/>
            <person name="Maruyama S."/>
            <person name="Arias M.C."/>
            <person name="Ball S.G."/>
            <person name="Gile G.H."/>
            <person name="Hirakawa Y."/>
            <person name="Hopkins J.F."/>
            <person name="Rensing S.A."/>
            <person name="Schmutz J."/>
            <person name="Symeonidi A."/>
            <person name="Elias M."/>
            <person name="Eveleigh R.J."/>
            <person name="Herman E.K."/>
            <person name="Klute M.J."/>
            <person name="Nakayama T."/>
            <person name="Obornik M."/>
            <person name="Reyes-Prieto A."/>
            <person name="Armbrust E.V."/>
            <person name="Aves S.J."/>
            <person name="Beiko R.G."/>
            <person name="Coutinho P."/>
            <person name="Dacks J.B."/>
            <person name="Durnford D.G."/>
            <person name="Fast N.M."/>
            <person name="Green B.R."/>
            <person name="Grisdale C."/>
            <person name="Hempe F."/>
            <person name="Henrissat B."/>
            <person name="Hoppner M.P."/>
            <person name="Ishida K.-I."/>
            <person name="Kim E."/>
            <person name="Koreny L."/>
            <person name="Kroth P.G."/>
            <person name="Liu Y."/>
            <person name="Malik S.-B."/>
            <person name="Maier U.G."/>
            <person name="McRose D."/>
            <person name="Mock T."/>
            <person name="Neilson J.A."/>
            <person name="Onodera N.T."/>
            <person name="Poole A.M."/>
            <person name="Pritham E.J."/>
            <person name="Richards T.A."/>
            <person name="Rocap G."/>
            <person name="Roy S.W."/>
            <person name="Sarai C."/>
            <person name="Schaack S."/>
            <person name="Shirato S."/>
            <person name="Slamovits C.H."/>
            <person name="Spencer D.F."/>
            <person name="Suzuki S."/>
            <person name="Worden A.Z."/>
            <person name="Zauner S."/>
            <person name="Barry K."/>
            <person name="Bell C."/>
            <person name="Bharti A.K."/>
            <person name="Crow J.A."/>
            <person name="Grimwood J."/>
            <person name="Kramer R."/>
            <person name="Lindquist E."/>
            <person name="Lucas S."/>
            <person name="Salamov A."/>
            <person name="McFadden G.I."/>
            <person name="Lane C.E."/>
            <person name="Keeling P.J."/>
            <person name="Gray M.W."/>
            <person name="Grigoriev I.V."/>
            <person name="Archibald J.M."/>
        </authorList>
    </citation>
    <scope>NUCLEOTIDE SEQUENCE</scope>
    <source>
        <strain evidence="4">CCMP2712</strain>
    </source>
</reference>
<evidence type="ECO:0000256" key="1">
    <source>
        <dbReference type="SAM" id="MobiDB-lite"/>
    </source>
</evidence>
<dbReference type="KEGG" id="gtt:GUITHDRAFT_114498"/>
<dbReference type="AlphaFoldDB" id="L1ISS3"/>
<feature type="compositionally biased region" description="Polar residues" evidence="1">
    <location>
        <begin position="78"/>
        <end position="89"/>
    </location>
</feature>
<dbReference type="HOGENOM" id="CLU_2125829_0_0_1"/>
<proteinExistence type="predicted"/>
<reference evidence="2 4" key="1">
    <citation type="journal article" date="2012" name="Nature">
        <title>Algal genomes reveal evolutionary mosaicism and the fate of nucleomorphs.</title>
        <authorList>
            <consortium name="DOE Joint Genome Institute"/>
            <person name="Curtis B.A."/>
            <person name="Tanifuji G."/>
            <person name="Burki F."/>
            <person name="Gruber A."/>
            <person name="Irimia M."/>
            <person name="Maruyama S."/>
            <person name="Arias M.C."/>
            <person name="Ball S.G."/>
            <person name="Gile G.H."/>
            <person name="Hirakawa Y."/>
            <person name="Hopkins J.F."/>
            <person name="Kuo A."/>
            <person name="Rensing S.A."/>
            <person name="Schmutz J."/>
            <person name="Symeonidi A."/>
            <person name="Elias M."/>
            <person name="Eveleigh R.J."/>
            <person name="Herman E.K."/>
            <person name="Klute M.J."/>
            <person name="Nakayama T."/>
            <person name="Obornik M."/>
            <person name="Reyes-Prieto A."/>
            <person name="Armbrust E.V."/>
            <person name="Aves S.J."/>
            <person name="Beiko R.G."/>
            <person name="Coutinho P."/>
            <person name="Dacks J.B."/>
            <person name="Durnford D.G."/>
            <person name="Fast N.M."/>
            <person name="Green B.R."/>
            <person name="Grisdale C.J."/>
            <person name="Hempel F."/>
            <person name="Henrissat B."/>
            <person name="Hoppner M.P."/>
            <person name="Ishida K."/>
            <person name="Kim E."/>
            <person name="Koreny L."/>
            <person name="Kroth P.G."/>
            <person name="Liu Y."/>
            <person name="Malik S.B."/>
            <person name="Maier U.G."/>
            <person name="McRose D."/>
            <person name="Mock T."/>
            <person name="Neilson J.A."/>
            <person name="Onodera N.T."/>
            <person name="Poole A.M."/>
            <person name="Pritham E.J."/>
            <person name="Richards T.A."/>
            <person name="Rocap G."/>
            <person name="Roy S.W."/>
            <person name="Sarai C."/>
            <person name="Schaack S."/>
            <person name="Shirato S."/>
            <person name="Slamovits C.H."/>
            <person name="Spencer D.F."/>
            <person name="Suzuki S."/>
            <person name="Worden A.Z."/>
            <person name="Zauner S."/>
            <person name="Barry K."/>
            <person name="Bell C."/>
            <person name="Bharti A.K."/>
            <person name="Crow J.A."/>
            <person name="Grimwood J."/>
            <person name="Kramer R."/>
            <person name="Lindquist E."/>
            <person name="Lucas S."/>
            <person name="Salamov A."/>
            <person name="McFadden G.I."/>
            <person name="Lane C.E."/>
            <person name="Keeling P.J."/>
            <person name="Gray M.W."/>
            <person name="Grigoriev I.V."/>
            <person name="Archibald J.M."/>
        </authorList>
    </citation>
    <scope>NUCLEOTIDE SEQUENCE</scope>
    <source>
        <strain evidence="2 4">CCMP2712</strain>
    </source>
</reference>
<dbReference type="PaxDb" id="55529-EKX39296"/>